<dbReference type="InterPro" id="IPR050213">
    <property type="entry name" value="GST_superfamily"/>
</dbReference>
<dbReference type="CDD" id="cd03039">
    <property type="entry name" value="GST_N_Sigma_like"/>
    <property type="match status" value="1"/>
</dbReference>
<evidence type="ECO:0000313" key="4">
    <source>
        <dbReference type="Proteomes" id="UP000011083"/>
    </source>
</evidence>
<evidence type="ECO:0000259" key="2">
    <source>
        <dbReference type="PROSITE" id="PS50405"/>
    </source>
</evidence>
<dbReference type="SUPFAM" id="SSF47616">
    <property type="entry name" value="GST C-terminal domain-like"/>
    <property type="match status" value="1"/>
</dbReference>
<dbReference type="Pfam" id="PF14497">
    <property type="entry name" value="GST_C_3"/>
    <property type="match status" value="1"/>
</dbReference>
<sequence>MASVTKPTITYFPIAGRAEVSRLILEDAGVDYDFVAVPYPQWADLKAKLSAAGKLPFGQLPLYEDPSGLVLVQSNTIARHLAKKHGYLGASDDEAALVDQMFEGVVDMLNLIAKVFWYTPADQVADEKQKLLTESLPVQLNLFIKLLEKNGNTGFLVGDKLSLADLGLWVALQLVFIKAPESRDSLTEAFPPVAAFLDNIAQRPRILAYLTREVYH</sequence>
<evidence type="ECO:0000259" key="1">
    <source>
        <dbReference type="PROSITE" id="PS50404"/>
    </source>
</evidence>
<dbReference type="Gene3D" id="3.40.30.10">
    <property type="entry name" value="Glutaredoxin"/>
    <property type="match status" value="1"/>
</dbReference>
<dbReference type="GO" id="GO:0004364">
    <property type="term" value="F:glutathione transferase activity"/>
    <property type="evidence" value="ECO:0007669"/>
    <property type="project" value="TreeGrafter"/>
</dbReference>
<dbReference type="VEuPathDB" id="AmoebaDB:ACA1_364370"/>
<feature type="domain" description="GST C-terminal" evidence="2">
    <location>
        <begin position="91"/>
        <end position="216"/>
    </location>
</feature>
<dbReference type="PANTHER" id="PTHR11571">
    <property type="entry name" value="GLUTATHIONE S-TRANSFERASE"/>
    <property type="match status" value="1"/>
</dbReference>
<dbReference type="InterPro" id="IPR036249">
    <property type="entry name" value="Thioredoxin-like_sf"/>
</dbReference>
<gene>
    <name evidence="3" type="ORF">ACA1_364370</name>
</gene>
<dbReference type="SFLD" id="SFLDG01205">
    <property type="entry name" value="AMPS.1"/>
    <property type="match status" value="1"/>
</dbReference>
<dbReference type="PROSITE" id="PS50404">
    <property type="entry name" value="GST_NTER"/>
    <property type="match status" value="1"/>
</dbReference>
<reference evidence="3 4" key="1">
    <citation type="journal article" date="2013" name="Genome Biol.">
        <title>Genome of Acanthamoeba castellanii highlights extensive lateral gene transfer and early evolution of tyrosine kinase signaling.</title>
        <authorList>
            <person name="Clarke M."/>
            <person name="Lohan A.J."/>
            <person name="Liu B."/>
            <person name="Lagkouvardos I."/>
            <person name="Roy S."/>
            <person name="Zafar N."/>
            <person name="Bertelli C."/>
            <person name="Schilde C."/>
            <person name="Kianianmomeni A."/>
            <person name="Burglin T.R."/>
            <person name="Frech C."/>
            <person name="Turcotte B."/>
            <person name="Kopec K.O."/>
            <person name="Synnott J.M."/>
            <person name="Choo C."/>
            <person name="Paponov I."/>
            <person name="Finkler A."/>
            <person name="Soon Heng Tan C."/>
            <person name="Hutchins A.P."/>
            <person name="Weinmeier T."/>
            <person name="Rattei T."/>
            <person name="Chu J.S."/>
            <person name="Gimenez G."/>
            <person name="Irimia M."/>
            <person name="Rigden D.J."/>
            <person name="Fitzpatrick D.A."/>
            <person name="Lorenzo-Morales J."/>
            <person name="Bateman A."/>
            <person name="Chiu C.H."/>
            <person name="Tang P."/>
            <person name="Hegemann P."/>
            <person name="Fromm H."/>
            <person name="Raoult D."/>
            <person name="Greub G."/>
            <person name="Miranda-Saavedra D."/>
            <person name="Chen N."/>
            <person name="Nash P."/>
            <person name="Ginger M.L."/>
            <person name="Horn M."/>
            <person name="Schaap P."/>
            <person name="Caler L."/>
            <person name="Loftus B."/>
        </authorList>
    </citation>
    <scope>NUCLEOTIDE SEQUENCE [LARGE SCALE GENOMIC DNA]</scope>
    <source>
        <strain evidence="3 4">Neff</strain>
    </source>
</reference>
<evidence type="ECO:0000313" key="3">
    <source>
        <dbReference type="EMBL" id="ELR13910.1"/>
    </source>
</evidence>
<accession>L8GLF8</accession>
<protein>
    <submittedName>
        <fullName evidence="3">Glutathione transferase family protein</fullName>
    </submittedName>
</protein>
<dbReference type="OrthoDB" id="414243at2759"/>
<dbReference type="GO" id="GO:0006749">
    <property type="term" value="P:glutathione metabolic process"/>
    <property type="evidence" value="ECO:0007669"/>
    <property type="project" value="TreeGrafter"/>
</dbReference>
<keyword evidence="3" id="KW-0808">Transferase</keyword>
<dbReference type="Pfam" id="PF02798">
    <property type="entry name" value="GST_N"/>
    <property type="match status" value="1"/>
</dbReference>
<proteinExistence type="predicted"/>
<dbReference type="SFLD" id="SFLDS00019">
    <property type="entry name" value="Glutathione_Transferase_(cytos"/>
    <property type="match status" value="1"/>
</dbReference>
<dbReference type="AlphaFoldDB" id="L8GLF8"/>
<dbReference type="GeneID" id="14914448"/>
<dbReference type="SFLD" id="SFLDG00363">
    <property type="entry name" value="AMPS_(cytGST):_Alpha-__Mu-__Pi"/>
    <property type="match status" value="1"/>
</dbReference>
<dbReference type="SUPFAM" id="SSF52833">
    <property type="entry name" value="Thioredoxin-like"/>
    <property type="match status" value="1"/>
</dbReference>
<dbReference type="InterPro" id="IPR010987">
    <property type="entry name" value="Glutathione-S-Trfase_C-like"/>
</dbReference>
<feature type="domain" description="GST N-terminal" evidence="1">
    <location>
        <begin position="5"/>
        <end position="89"/>
    </location>
</feature>
<dbReference type="OMA" id="EHYVETV"/>
<dbReference type="PROSITE" id="PS50405">
    <property type="entry name" value="GST_CTER"/>
    <property type="match status" value="1"/>
</dbReference>
<organism evidence="3 4">
    <name type="scientific">Acanthamoeba castellanii (strain ATCC 30010 / Neff)</name>
    <dbReference type="NCBI Taxonomy" id="1257118"/>
    <lineage>
        <taxon>Eukaryota</taxon>
        <taxon>Amoebozoa</taxon>
        <taxon>Discosea</taxon>
        <taxon>Longamoebia</taxon>
        <taxon>Centramoebida</taxon>
        <taxon>Acanthamoebidae</taxon>
        <taxon>Acanthamoeba</taxon>
    </lineage>
</organism>
<dbReference type="InterPro" id="IPR004046">
    <property type="entry name" value="GST_C"/>
</dbReference>
<dbReference type="EMBL" id="KB008073">
    <property type="protein sequence ID" value="ELR13910.1"/>
    <property type="molecule type" value="Genomic_DNA"/>
</dbReference>
<keyword evidence="4" id="KW-1185">Reference proteome</keyword>
<dbReference type="RefSeq" id="XP_004335923.1">
    <property type="nucleotide sequence ID" value="XM_004335875.1"/>
</dbReference>
<dbReference type="InterPro" id="IPR004045">
    <property type="entry name" value="Glutathione_S-Trfase_N"/>
</dbReference>
<dbReference type="Gene3D" id="1.20.1050.10">
    <property type="match status" value="1"/>
</dbReference>
<dbReference type="InterPro" id="IPR040079">
    <property type="entry name" value="Glutathione_S-Trfase"/>
</dbReference>
<dbReference type="InterPro" id="IPR036282">
    <property type="entry name" value="Glutathione-S-Trfase_C_sf"/>
</dbReference>
<dbReference type="KEGG" id="acan:ACA1_364370"/>
<dbReference type="STRING" id="1257118.L8GLF8"/>
<dbReference type="Proteomes" id="UP000011083">
    <property type="component" value="Unassembled WGS sequence"/>
</dbReference>
<name>L8GLF8_ACACF</name>